<feature type="domain" description="Cupin type-2" evidence="1">
    <location>
        <begin position="49"/>
        <end position="114"/>
    </location>
</feature>
<dbReference type="Gene3D" id="2.60.120.10">
    <property type="entry name" value="Jelly Rolls"/>
    <property type="match status" value="1"/>
</dbReference>
<comment type="caution">
    <text evidence="3">The sequence shown here is derived from an EMBL/GenBank/DDBJ whole genome shotgun (WGS) entry which is preliminary data.</text>
</comment>
<dbReference type="SUPFAM" id="SSF51182">
    <property type="entry name" value="RmlC-like cupins"/>
    <property type="match status" value="1"/>
</dbReference>
<evidence type="ECO:0000313" key="2">
    <source>
        <dbReference type="EMBL" id="GFG49289.1"/>
    </source>
</evidence>
<dbReference type="Pfam" id="PF07883">
    <property type="entry name" value="Cupin_2"/>
    <property type="match status" value="1"/>
</dbReference>
<dbReference type="PANTHER" id="PTHR36440">
    <property type="entry name" value="PUTATIVE (AFU_ORTHOLOGUE AFUA_8G07350)-RELATED"/>
    <property type="match status" value="1"/>
</dbReference>
<proteinExistence type="predicted"/>
<protein>
    <submittedName>
        <fullName evidence="3">Cupin</fullName>
    </submittedName>
</protein>
<dbReference type="InterPro" id="IPR013096">
    <property type="entry name" value="Cupin_2"/>
</dbReference>
<gene>
    <name evidence="3" type="ORF">CQY20_13740</name>
    <name evidence="2" type="ORF">MAGR_07300</name>
</gene>
<dbReference type="InterPro" id="IPR011051">
    <property type="entry name" value="RmlC_Cupin_sf"/>
</dbReference>
<name>A0A2A7N2E7_MYCAG</name>
<organism evidence="3 4">
    <name type="scientific">Mycolicibacterium agri</name>
    <name type="common">Mycobacterium agri</name>
    <dbReference type="NCBI Taxonomy" id="36811"/>
    <lineage>
        <taxon>Bacteria</taxon>
        <taxon>Bacillati</taxon>
        <taxon>Actinomycetota</taxon>
        <taxon>Actinomycetes</taxon>
        <taxon>Mycobacteriales</taxon>
        <taxon>Mycobacteriaceae</taxon>
        <taxon>Mycolicibacterium</taxon>
    </lineage>
</organism>
<dbReference type="PANTHER" id="PTHR36440:SF1">
    <property type="entry name" value="PUTATIVE (AFU_ORTHOLOGUE AFUA_8G07350)-RELATED"/>
    <property type="match status" value="1"/>
</dbReference>
<dbReference type="InterPro" id="IPR014710">
    <property type="entry name" value="RmlC-like_jellyroll"/>
</dbReference>
<evidence type="ECO:0000313" key="5">
    <source>
        <dbReference type="Proteomes" id="UP000465302"/>
    </source>
</evidence>
<dbReference type="InterPro" id="IPR053146">
    <property type="entry name" value="QDO-like"/>
</dbReference>
<reference evidence="2 5" key="2">
    <citation type="journal article" date="2019" name="Emerg. Microbes Infect.">
        <title>Comprehensive subspecies identification of 175 nontuberculous mycobacteria species based on 7547 genomic profiles.</title>
        <authorList>
            <person name="Matsumoto Y."/>
            <person name="Kinjo T."/>
            <person name="Motooka D."/>
            <person name="Nabeya D."/>
            <person name="Jung N."/>
            <person name="Uechi K."/>
            <person name="Horii T."/>
            <person name="Iida T."/>
            <person name="Fujita J."/>
            <person name="Nakamura S."/>
        </authorList>
    </citation>
    <scope>NUCLEOTIDE SEQUENCE [LARGE SCALE GENOMIC DNA]</scope>
    <source>
        <strain evidence="2 5">JCM 6377</strain>
    </source>
</reference>
<accession>A0A2A7N2E7</accession>
<dbReference type="EMBL" id="PDCP01000021">
    <property type="protein sequence ID" value="PEG38242.1"/>
    <property type="molecule type" value="Genomic_DNA"/>
</dbReference>
<dbReference type="OrthoDB" id="9798709at2"/>
<evidence type="ECO:0000313" key="4">
    <source>
        <dbReference type="Proteomes" id="UP000220914"/>
    </source>
</evidence>
<evidence type="ECO:0000313" key="3">
    <source>
        <dbReference type="EMBL" id="PEG38242.1"/>
    </source>
</evidence>
<evidence type="ECO:0000259" key="1">
    <source>
        <dbReference type="Pfam" id="PF07883"/>
    </source>
</evidence>
<dbReference type="EMBL" id="BLKS01000001">
    <property type="protein sequence ID" value="GFG49289.1"/>
    <property type="molecule type" value="Genomic_DNA"/>
</dbReference>
<dbReference type="AlphaFoldDB" id="A0A2A7N2E7"/>
<dbReference type="Proteomes" id="UP000220914">
    <property type="component" value="Unassembled WGS sequence"/>
</dbReference>
<sequence length="176" mass="19187">MTSPLDHPAILTRLAEGAGLPALDVFGPQVEFLTMIEDGSNEVCVMRGVIPPGVTVPLHQHDDFEDFYILAGGHQVLVEEGGRLEWRDAQAGDYVRVPGSVPHAHRNLSDRPAVDLIITTPRMGRFFKEIGRPVGAPPPTPEEVTRFVHTALRYGYQLGTSEENAAVGIDLPAFNL</sequence>
<dbReference type="Proteomes" id="UP000465302">
    <property type="component" value="Unassembled WGS sequence"/>
</dbReference>
<keyword evidence="4" id="KW-1185">Reference proteome</keyword>
<dbReference type="RefSeq" id="WP_097940643.1">
    <property type="nucleotide sequence ID" value="NZ_BLKS01000001.1"/>
</dbReference>
<reference evidence="3 4" key="1">
    <citation type="submission" date="2017-10" db="EMBL/GenBank/DDBJ databases">
        <title>The new phylogeny of genus Mycobacterium.</title>
        <authorList>
            <person name="Tortoli E."/>
            <person name="Trovato A."/>
            <person name="Cirillo D.M."/>
        </authorList>
    </citation>
    <scope>NUCLEOTIDE SEQUENCE [LARGE SCALE GENOMIC DNA]</scope>
    <source>
        <strain evidence="3 4">CCUG37673</strain>
    </source>
</reference>
<reference evidence="2" key="3">
    <citation type="submission" date="2020-02" db="EMBL/GenBank/DDBJ databases">
        <authorList>
            <person name="Matsumoto Y."/>
            <person name="Motooka D."/>
            <person name="Nakamura S."/>
        </authorList>
    </citation>
    <scope>NUCLEOTIDE SEQUENCE</scope>
    <source>
        <strain evidence="2">JCM 6377</strain>
    </source>
</reference>